<gene>
    <name evidence="1" type="ORF">KKP3000_004282</name>
</gene>
<evidence type="ECO:0000313" key="1">
    <source>
        <dbReference type="EMBL" id="MFB5190796.1"/>
    </source>
</evidence>
<dbReference type="RefSeq" id="WP_275474435.1">
    <property type="nucleotide sequence ID" value="NZ_CP162940.1"/>
</dbReference>
<keyword evidence="2" id="KW-1185">Reference proteome</keyword>
<evidence type="ECO:0000313" key="2">
    <source>
        <dbReference type="Proteomes" id="UP001579974"/>
    </source>
</evidence>
<dbReference type="Proteomes" id="UP001579974">
    <property type="component" value="Unassembled WGS sequence"/>
</dbReference>
<reference evidence="1 2" key="1">
    <citation type="journal article" date="2024" name="Int. J. Mol. Sci.">
        <title>Exploration of Alicyclobacillus spp. Genome in Search of Antibiotic Resistance.</title>
        <authorList>
            <person name="Bucka-Kolendo J."/>
            <person name="Kiousi D.E."/>
            <person name="Dekowska A."/>
            <person name="Mikolajczuk-Szczyrba A."/>
            <person name="Karadedos D.M."/>
            <person name="Michael P."/>
            <person name="Galanis A."/>
            <person name="Sokolowska B."/>
        </authorList>
    </citation>
    <scope>NUCLEOTIDE SEQUENCE [LARGE SCALE GENOMIC DNA]</scope>
    <source>
        <strain evidence="1 2">KKP 3000</strain>
    </source>
</reference>
<dbReference type="EMBL" id="JBDXSU010000007">
    <property type="protein sequence ID" value="MFB5190796.1"/>
    <property type="molecule type" value="Genomic_DNA"/>
</dbReference>
<sequence length="56" mass="6372">MNEEQARVEYLEWLKLMGIARALGVSKEDVQAFLSEERRNLAVGAGSEHTTRRHTS</sequence>
<accession>A0ABV5AF25</accession>
<name>A0ABV5AF25_9BACL</name>
<protein>
    <recommendedName>
        <fullName evidence="3">DNA-binding anti-repressor SinI</fullName>
    </recommendedName>
</protein>
<comment type="caution">
    <text evidence="1">The sequence shown here is derived from an EMBL/GenBank/DDBJ whole genome shotgun (WGS) entry which is preliminary data.</text>
</comment>
<evidence type="ECO:0008006" key="3">
    <source>
        <dbReference type="Google" id="ProtNLM"/>
    </source>
</evidence>
<proteinExistence type="predicted"/>
<organism evidence="1 2">
    <name type="scientific">Alicyclobacillus fastidiosus</name>
    <dbReference type="NCBI Taxonomy" id="392011"/>
    <lineage>
        <taxon>Bacteria</taxon>
        <taxon>Bacillati</taxon>
        <taxon>Bacillota</taxon>
        <taxon>Bacilli</taxon>
        <taxon>Bacillales</taxon>
        <taxon>Alicyclobacillaceae</taxon>
        <taxon>Alicyclobacillus</taxon>
    </lineage>
</organism>